<evidence type="ECO:0000256" key="1">
    <source>
        <dbReference type="SAM" id="Coils"/>
    </source>
</evidence>
<feature type="coiled-coil region" evidence="1">
    <location>
        <begin position="227"/>
        <end position="492"/>
    </location>
</feature>
<dbReference type="Proteomes" id="UP000070121">
    <property type="component" value="Unassembled WGS sequence"/>
</dbReference>
<evidence type="ECO:0000313" key="2">
    <source>
        <dbReference type="EMBL" id="KXH63955.1"/>
    </source>
</evidence>
<dbReference type="STRING" id="1209931.A0A135UU72"/>
<proteinExistence type="predicted"/>
<dbReference type="AlphaFoldDB" id="A0A135UU72"/>
<feature type="coiled-coil region" evidence="1">
    <location>
        <begin position="556"/>
        <end position="601"/>
    </location>
</feature>
<accession>A0A135UU72</accession>
<keyword evidence="1" id="KW-0175">Coiled coil</keyword>
<keyword evidence="3" id="KW-1185">Reference proteome</keyword>
<comment type="caution">
    <text evidence="2">The sequence shown here is derived from an EMBL/GenBank/DDBJ whole genome shotgun (WGS) entry which is preliminary data.</text>
</comment>
<dbReference type="OrthoDB" id="4846122at2759"/>
<dbReference type="EMBL" id="JFFI01001030">
    <property type="protein sequence ID" value="KXH63955.1"/>
    <property type="molecule type" value="Genomic_DNA"/>
</dbReference>
<gene>
    <name evidence="2" type="ORF">CSAL01_08134</name>
</gene>
<protein>
    <submittedName>
        <fullName evidence="2">Uncharacterized protein</fullName>
    </submittedName>
</protein>
<reference evidence="2 3" key="1">
    <citation type="submission" date="2014-02" db="EMBL/GenBank/DDBJ databases">
        <title>The genome sequence of Colletotrichum salicis CBS 607.94.</title>
        <authorList>
            <person name="Baroncelli R."/>
            <person name="Thon M.R."/>
        </authorList>
    </citation>
    <scope>NUCLEOTIDE SEQUENCE [LARGE SCALE GENOMIC DNA]</scope>
    <source>
        <strain evidence="2 3">CBS 607.94</strain>
    </source>
</reference>
<sequence length="665" mass="75773">MSLEVDQDCWNHWKPVFNHLAVSYGFPATSHCQLNYLLRAYSGEGTTFRVTGESWRFIIDVTREDKRIVSIIAVTLIARHNQDERRNGAVIAATCNIHPTPADQRALGAPYLRWYPVSSGGEIYQHCCDKECTSPDKSAPTSRGTWETSRLRIIQKAYEQETSLWRTLYKEATGKASTNPQALQLDAQPVNAGVGPNKSITTKLGKGTQNLLERIDHISRPQLNQLVKRLRAEAALLRHDMQAINIETGGLRERTIQLEKDNAGKSATIANMELEMSNIRDKRSKLAKERNDQAARIREHKVLINDLRKKNKKLETKILDYNSQGKELAKLSKKLESENKALMEHNEKLISKRNVLIENRQSLRDSNAKLEAKMEKMDLKKKRVDNKLSKLEDKTQSQGEHIEALTMAVDEVKEANVELNETTAKLEKEKEEAIKISEGLAEQLTELDNELLQSRAKVTELWRDMEVKNERNRRTEAALAEAQQNLQQTSVTHLNQMEQLKKDISTKDALTQRLHGEILCLQQRSHATPYTPRSGYAVRDERLVSARELQHQREISRQANEKASDMESKLDAMKLAMEAMKSQLQTEKAEVNARKAEMDAKRGEVEALAKKCSEKMNAANAKEAYTVSLEKQLEEMRGNMEGMLGRVSVYQGKKRRRTEGPDFQL</sequence>
<organism evidence="2 3">
    <name type="scientific">Colletotrichum salicis</name>
    <dbReference type="NCBI Taxonomy" id="1209931"/>
    <lineage>
        <taxon>Eukaryota</taxon>
        <taxon>Fungi</taxon>
        <taxon>Dikarya</taxon>
        <taxon>Ascomycota</taxon>
        <taxon>Pezizomycotina</taxon>
        <taxon>Sordariomycetes</taxon>
        <taxon>Hypocreomycetidae</taxon>
        <taxon>Glomerellales</taxon>
        <taxon>Glomerellaceae</taxon>
        <taxon>Colletotrichum</taxon>
        <taxon>Colletotrichum acutatum species complex</taxon>
    </lineage>
</organism>
<name>A0A135UU72_9PEZI</name>
<evidence type="ECO:0000313" key="3">
    <source>
        <dbReference type="Proteomes" id="UP000070121"/>
    </source>
</evidence>